<feature type="domain" description="PASTA" evidence="16">
    <location>
        <begin position="382"/>
        <end position="446"/>
    </location>
</feature>
<dbReference type="SMART" id="SM00220">
    <property type="entry name" value="S_TKc"/>
    <property type="match status" value="1"/>
</dbReference>
<dbReference type="PROSITE" id="PS51178">
    <property type="entry name" value="PASTA"/>
    <property type="match status" value="3"/>
</dbReference>
<evidence type="ECO:0000256" key="11">
    <source>
        <dbReference type="ARBA" id="ARBA00023212"/>
    </source>
</evidence>
<evidence type="ECO:0000256" key="14">
    <source>
        <dbReference type="SAM" id="MobiDB-lite"/>
    </source>
</evidence>
<accession>A0ABY5D8C8</accession>
<dbReference type="SUPFAM" id="SSF51055">
    <property type="entry name" value="Carbohydrate binding domain"/>
    <property type="match status" value="1"/>
</dbReference>
<feature type="domain" description="PASTA" evidence="16">
    <location>
        <begin position="312"/>
        <end position="381"/>
    </location>
</feature>
<dbReference type="InterPro" id="IPR003610">
    <property type="entry name" value="CBM5/12"/>
</dbReference>
<evidence type="ECO:0000256" key="2">
    <source>
        <dbReference type="ARBA" id="ARBA00004647"/>
    </source>
</evidence>
<evidence type="ECO:0000256" key="8">
    <source>
        <dbReference type="ARBA" id="ARBA00022777"/>
    </source>
</evidence>
<evidence type="ECO:0000259" key="16">
    <source>
        <dbReference type="PROSITE" id="PS51178"/>
    </source>
</evidence>
<keyword evidence="5" id="KW-0723">Serine/threonine-protein kinase</keyword>
<evidence type="ECO:0000256" key="10">
    <source>
        <dbReference type="ARBA" id="ARBA00022840"/>
    </source>
</evidence>
<dbReference type="Proteomes" id="UP001055940">
    <property type="component" value="Chromosome"/>
</dbReference>
<dbReference type="SMART" id="SM00740">
    <property type="entry name" value="PASTA"/>
    <property type="match status" value="3"/>
</dbReference>
<comment type="similarity">
    <text evidence="3">Belongs to the protein kinase superfamily. NEK Ser/Thr protein kinase family. NIMA subfamily.</text>
</comment>
<evidence type="ECO:0000256" key="9">
    <source>
        <dbReference type="ARBA" id="ARBA00022801"/>
    </source>
</evidence>
<dbReference type="InterPro" id="IPR005543">
    <property type="entry name" value="PASTA_dom"/>
</dbReference>
<dbReference type="Gene3D" id="2.10.10.20">
    <property type="entry name" value="Carbohydrate-binding module superfamily 5/12"/>
    <property type="match status" value="1"/>
</dbReference>
<evidence type="ECO:0000256" key="5">
    <source>
        <dbReference type="ARBA" id="ARBA00022527"/>
    </source>
</evidence>
<dbReference type="EMBL" id="CP099837">
    <property type="protein sequence ID" value="USY20220.1"/>
    <property type="molecule type" value="Genomic_DNA"/>
</dbReference>
<evidence type="ECO:0000256" key="12">
    <source>
        <dbReference type="ARBA" id="ARBA00047899"/>
    </source>
</evidence>
<dbReference type="SUPFAM" id="SSF56112">
    <property type="entry name" value="Protein kinase-like (PK-like)"/>
    <property type="match status" value="1"/>
</dbReference>
<comment type="catalytic activity">
    <reaction evidence="13">
        <text>L-seryl-[protein] + ATP = O-phospho-L-seryl-[protein] + ADP + H(+)</text>
        <dbReference type="Rhea" id="RHEA:17989"/>
        <dbReference type="Rhea" id="RHEA-COMP:9863"/>
        <dbReference type="Rhea" id="RHEA-COMP:11604"/>
        <dbReference type="ChEBI" id="CHEBI:15378"/>
        <dbReference type="ChEBI" id="CHEBI:29999"/>
        <dbReference type="ChEBI" id="CHEBI:30616"/>
        <dbReference type="ChEBI" id="CHEBI:83421"/>
        <dbReference type="ChEBI" id="CHEBI:456216"/>
        <dbReference type="EC" id="2.7.11.1"/>
    </reaction>
</comment>
<keyword evidence="8" id="KW-0418">Kinase</keyword>
<dbReference type="Gene3D" id="1.10.510.10">
    <property type="entry name" value="Transferase(Phosphotransferase) domain 1"/>
    <property type="match status" value="1"/>
</dbReference>
<keyword evidence="10" id="KW-0067">ATP-binding</keyword>
<evidence type="ECO:0000256" key="13">
    <source>
        <dbReference type="ARBA" id="ARBA00048679"/>
    </source>
</evidence>
<evidence type="ECO:0000259" key="15">
    <source>
        <dbReference type="PROSITE" id="PS50011"/>
    </source>
</evidence>
<dbReference type="InterPro" id="IPR001245">
    <property type="entry name" value="Ser-Thr/Tyr_kinase_cat_dom"/>
</dbReference>
<dbReference type="InterPro" id="IPR011009">
    <property type="entry name" value="Kinase-like_dom_sf"/>
</dbReference>
<dbReference type="PANTHER" id="PTHR43289:SF34">
    <property type="entry name" value="SERINE_THREONINE-PROTEIN KINASE YBDM-RELATED"/>
    <property type="match status" value="1"/>
</dbReference>
<keyword evidence="7" id="KW-0547">Nucleotide-binding</keyword>
<dbReference type="PANTHER" id="PTHR43289">
    <property type="entry name" value="MITOGEN-ACTIVATED PROTEIN KINASE KINASE KINASE 20-RELATED"/>
    <property type="match status" value="1"/>
</dbReference>
<feature type="domain" description="Protein kinase" evidence="15">
    <location>
        <begin position="18"/>
        <end position="243"/>
    </location>
</feature>
<dbReference type="Pfam" id="PF03793">
    <property type="entry name" value="PASTA"/>
    <property type="match status" value="3"/>
</dbReference>
<reference evidence="17" key="1">
    <citation type="submission" date="2022-06" db="EMBL/GenBank/DDBJ databases">
        <authorList>
            <person name="Ping M."/>
        </authorList>
    </citation>
    <scope>NUCLEOTIDE SEQUENCE</scope>
    <source>
        <strain evidence="17">JCM11759T</strain>
    </source>
</reference>
<evidence type="ECO:0000256" key="3">
    <source>
        <dbReference type="ARBA" id="ARBA00010886"/>
    </source>
</evidence>
<keyword evidence="9" id="KW-0378">Hydrolase</keyword>
<evidence type="ECO:0000256" key="6">
    <source>
        <dbReference type="ARBA" id="ARBA00022679"/>
    </source>
</evidence>
<dbReference type="CDD" id="cd06577">
    <property type="entry name" value="PASTA_pknB"/>
    <property type="match status" value="3"/>
</dbReference>
<evidence type="ECO:0000256" key="4">
    <source>
        <dbReference type="ARBA" id="ARBA00012513"/>
    </source>
</evidence>
<feature type="compositionally biased region" description="Acidic residues" evidence="14">
    <location>
        <begin position="516"/>
        <end position="539"/>
    </location>
</feature>
<feature type="domain" description="PASTA" evidence="16">
    <location>
        <begin position="447"/>
        <end position="513"/>
    </location>
</feature>
<evidence type="ECO:0000313" key="17">
    <source>
        <dbReference type="EMBL" id="USY20220.1"/>
    </source>
</evidence>
<comment type="catalytic activity">
    <reaction evidence="12">
        <text>L-threonyl-[protein] + ATP = O-phospho-L-threonyl-[protein] + ADP + H(+)</text>
        <dbReference type="Rhea" id="RHEA:46608"/>
        <dbReference type="Rhea" id="RHEA-COMP:11060"/>
        <dbReference type="Rhea" id="RHEA-COMP:11605"/>
        <dbReference type="ChEBI" id="CHEBI:15378"/>
        <dbReference type="ChEBI" id="CHEBI:30013"/>
        <dbReference type="ChEBI" id="CHEBI:30616"/>
        <dbReference type="ChEBI" id="CHEBI:61977"/>
        <dbReference type="ChEBI" id="CHEBI:456216"/>
        <dbReference type="EC" id="2.7.11.1"/>
    </reaction>
</comment>
<dbReference type="SMART" id="SM00495">
    <property type="entry name" value="ChtBD3"/>
    <property type="match status" value="1"/>
</dbReference>
<proteinExistence type="inferred from homology"/>
<evidence type="ECO:0000256" key="7">
    <source>
        <dbReference type="ARBA" id="ARBA00022741"/>
    </source>
</evidence>
<keyword evidence="11" id="KW-0963">Cytoplasm</keyword>
<evidence type="ECO:0000313" key="18">
    <source>
        <dbReference type="Proteomes" id="UP001055940"/>
    </source>
</evidence>
<dbReference type="Gene3D" id="3.30.10.20">
    <property type="match status" value="3"/>
</dbReference>
<keyword evidence="11" id="KW-0206">Cytoskeleton</keyword>
<dbReference type="Pfam" id="PF07714">
    <property type="entry name" value="PK_Tyr_Ser-Thr"/>
    <property type="match status" value="1"/>
</dbReference>
<dbReference type="CDD" id="cd12215">
    <property type="entry name" value="ChiC_BD"/>
    <property type="match status" value="1"/>
</dbReference>
<evidence type="ECO:0000256" key="1">
    <source>
        <dbReference type="ARBA" id="ARBA00004300"/>
    </source>
</evidence>
<comment type="subcellular location">
    <subcellularLocation>
        <location evidence="1">Cytoplasm</location>
        <location evidence="1">Cytoskeleton</location>
        <location evidence="1">Microtubule organizing center</location>
        <location evidence="1">Centrosome</location>
    </subcellularLocation>
    <subcellularLocation>
        <location evidence="2">Cytoplasm</location>
        <location evidence="2">Cytoskeleton</location>
        <location evidence="2">Spindle pole</location>
    </subcellularLocation>
</comment>
<name>A0ABY5D8C8_9ACTN</name>
<dbReference type="Pfam" id="PF02839">
    <property type="entry name" value="CBM_5_12"/>
    <property type="match status" value="1"/>
</dbReference>
<feature type="region of interest" description="Disordered" evidence="14">
    <location>
        <begin position="482"/>
        <end position="561"/>
    </location>
</feature>
<keyword evidence="6" id="KW-0808">Transferase</keyword>
<gene>
    <name evidence="17" type="ORF">NE857_00665</name>
</gene>
<dbReference type="InterPro" id="IPR000719">
    <property type="entry name" value="Prot_kinase_dom"/>
</dbReference>
<dbReference type="Gene3D" id="3.30.200.20">
    <property type="entry name" value="Phosphorylase Kinase, domain 1"/>
    <property type="match status" value="1"/>
</dbReference>
<keyword evidence="18" id="KW-1185">Reference proteome</keyword>
<sequence>MDSPSPAPSSGITLHGRVRLGERVGGDGSVSVYRGHDTVADVPVTVTLLDPELAADPVVAHAFLGRAQTLAALDAPNLVRVLGDGRDGDHVYLVTEPIPGETLSEVLGGGEQGLRYSPRLALSIVADVLATLREAHEVGLVHGRLTPDDVVMDDDGGVTVTGFGLVGVEELTPRTDVHAVGALLHSLMTGSLRAEDGEPLRPSSVVPGLPPDLDMLVANATEPNPRYRPRDAGQYLTLVEQVLRSLPTPAEEGDATQPIPVVGAHTAQGAGHGPDDTGRDTKAAPPLWRRIPVLVTAGVLVLALFAAGWALAPEEAVELPDLTGFSPEMAEVELAALELDLSFNYADTYSDDIEPGEVASTDPAAGTELAGGESILLSLSVGPQHAEVPDVVGGTENDARNSLREAGFTVVEVVQEHSADQIPGTVLSSAPEAGEDGDRDEAVTLHVSEGVIVPGLVGMGQTEAAEALVGLGLSVSVAEAAHDTAPEGEVSGQDPEPGAILPEDGTVTITVSTGPEEVEEEPEEDAPGGDSGDSEDSEGSGDGGVQEEAPGSACSGQAWNPRTVYDEGDQVHYEGRVYEARWWIQGMPPNAGGEWGPWSDQGPC</sequence>
<dbReference type="EC" id="2.7.11.1" evidence="4"/>
<dbReference type="PROSITE" id="PS50011">
    <property type="entry name" value="PROTEIN_KINASE_DOM"/>
    <property type="match status" value="1"/>
</dbReference>
<dbReference type="InterPro" id="IPR036573">
    <property type="entry name" value="CBM_sf_5/12"/>
</dbReference>
<organism evidence="17 18">
    <name type="scientific">Nocardiopsis exhalans</name>
    <dbReference type="NCBI Taxonomy" id="163604"/>
    <lineage>
        <taxon>Bacteria</taxon>
        <taxon>Bacillati</taxon>
        <taxon>Actinomycetota</taxon>
        <taxon>Actinomycetes</taxon>
        <taxon>Streptosporangiales</taxon>
        <taxon>Nocardiopsidaceae</taxon>
        <taxon>Nocardiopsis</taxon>
    </lineage>
</organism>
<protein>
    <recommendedName>
        <fullName evidence="4">non-specific serine/threonine protein kinase</fullName>
        <ecNumber evidence="4">2.7.11.1</ecNumber>
    </recommendedName>
</protein>
<dbReference type="RefSeq" id="WP_254419328.1">
    <property type="nucleotide sequence ID" value="NZ_BAAAJB010000093.1"/>
</dbReference>